<dbReference type="RefSeq" id="WP_084256160.1">
    <property type="nucleotide sequence ID" value="NZ_FWWV01000006.1"/>
</dbReference>
<name>A0A1W1UK28_9PAST</name>
<sequence length="210" mass="23079">MDDVIVYGELADDIALETGGIPEHIVLQVIPRAVQEFCSESRCLQDTLTAQVANGQVHFGTTDELEPVGILAVRYGEVLANADTARGVFNDVGSGIRYTVKGTKNGHGRVLSVTFNGVKNPSTTDTVRALVYFAPTRDSVECEIPRDSGLFLRAISALVMAKLYVMPNRPWTDLGQSQYHYGIYADLLVQAKRQAKSNDIPVVRECKFSW</sequence>
<dbReference type="Proteomes" id="UP000192408">
    <property type="component" value="Unassembled WGS sequence"/>
</dbReference>
<keyword evidence="2" id="KW-1185">Reference proteome</keyword>
<evidence type="ECO:0000313" key="2">
    <source>
        <dbReference type="Proteomes" id="UP000192408"/>
    </source>
</evidence>
<evidence type="ECO:0000313" key="1">
    <source>
        <dbReference type="EMBL" id="SMB81402.1"/>
    </source>
</evidence>
<reference evidence="2" key="1">
    <citation type="submission" date="2017-04" db="EMBL/GenBank/DDBJ databases">
        <authorList>
            <person name="Varghese N."/>
            <person name="Submissions S."/>
        </authorList>
    </citation>
    <scope>NUCLEOTIDE SEQUENCE [LARGE SCALE GENOMIC DNA]</scope>
    <source>
        <strain evidence="2">DSM 23072</strain>
    </source>
</reference>
<protein>
    <submittedName>
        <fullName evidence="1">Uncharacterized protein</fullName>
    </submittedName>
</protein>
<gene>
    <name evidence="1" type="ORF">SAMN05660772_01836</name>
</gene>
<proteinExistence type="predicted"/>
<organism evidence="1 2">
    <name type="scientific">Pasteurella testudinis DSM 23072</name>
    <dbReference type="NCBI Taxonomy" id="1122938"/>
    <lineage>
        <taxon>Bacteria</taxon>
        <taxon>Pseudomonadati</taxon>
        <taxon>Pseudomonadota</taxon>
        <taxon>Gammaproteobacteria</taxon>
        <taxon>Pasteurellales</taxon>
        <taxon>Pasteurellaceae</taxon>
        <taxon>Pasteurella</taxon>
    </lineage>
</organism>
<dbReference type="STRING" id="1122938.SAMN05660772_01836"/>
<dbReference type="EMBL" id="FWWV01000006">
    <property type="protein sequence ID" value="SMB81402.1"/>
    <property type="molecule type" value="Genomic_DNA"/>
</dbReference>
<dbReference type="AlphaFoldDB" id="A0A1W1UK28"/>
<accession>A0A1W1UK28</accession>